<evidence type="ECO:0000313" key="1">
    <source>
        <dbReference type="EMBL" id="PNR62251.1"/>
    </source>
</evidence>
<dbReference type="EnsemblPlants" id="Pp3c1_14930V3.1">
    <property type="protein sequence ID" value="PAC:32967032.CDS.1"/>
    <property type="gene ID" value="Pp3c1_14930"/>
</dbReference>
<dbReference type="EMBL" id="ABEU02000001">
    <property type="protein sequence ID" value="PNR62251.1"/>
    <property type="molecule type" value="Genomic_DNA"/>
</dbReference>
<evidence type="ECO:0000313" key="2">
    <source>
        <dbReference type="EnsemblPlants" id="PAC:32967032.CDS.1"/>
    </source>
</evidence>
<name>A0A2K1L8D2_PHYPA</name>
<protein>
    <submittedName>
        <fullName evidence="1 2">Uncharacterized protein</fullName>
    </submittedName>
</protein>
<dbReference type="AlphaFoldDB" id="A0A2K1L8D2"/>
<accession>A0A2K1L8D2</accession>
<reference evidence="1 3" key="2">
    <citation type="journal article" date="2018" name="Plant J.">
        <title>The Physcomitrella patens chromosome-scale assembly reveals moss genome structure and evolution.</title>
        <authorList>
            <person name="Lang D."/>
            <person name="Ullrich K.K."/>
            <person name="Murat F."/>
            <person name="Fuchs J."/>
            <person name="Jenkins J."/>
            <person name="Haas F.B."/>
            <person name="Piednoel M."/>
            <person name="Gundlach H."/>
            <person name="Van Bel M."/>
            <person name="Meyberg R."/>
            <person name="Vives C."/>
            <person name="Morata J."/>
            <person name="Symeonidi A."/>
            <person name="Hiss M."/>
            <person name="Muchero W."/>
            <person name="Kamisugi Y."/>
            <person name="Saleh O."/>
            <person name="Blanc G."/>
            <person name="Decker E.L."/>
            <person name="van Gessel N."/>
            <person name="Grimwood J."/>
            <person name="Hayes R.D."/>
            <person name="Graham S.W."/>
            <person name="Gunter L.E."/>
            <person name="McDaniel S.F."/>
            <person name="Hoernstein S.N.W."/>
            <person name="Larsson A."/>
            <person name="Li F.W."/>
            <person name="Perroud P.F."/>
            <person name="Phillips J."/>
            <person name="Ranjan P."/>
            <person name="Rokshar D.S."/>
            <person name="Rothfels C.J."/>
            <person name="Schneider L."/>
            <person name="Shu S."/>
            <person name="Stevenson D.W."/>
            <person name="Thummler F."/>
            <person name="Tillich M."/>
            <person name="Villarreal Aguilar J.C."/>
            <person name="Widiez T."/>
            <person name="Wong G.K."/>
            <person name="Wymore A."/>
            <person name="Zhang Y."/>
            <person name="Zimmer A.D."/>
            <person name="Quatrano R.S."/>
            <person name="Mayer K.F.X."/>
            <person name="Goodstein D."/>
            <person name="Casacuberta J.M."/>
            <person name="Vandepoele K."/>
            <person name="Reski R."/>
            <person name="Cuming A.C."/>
            <person name="Tuskan G.A."/>
            <person name="Maumus F."/>
            <person name="Salse J."/>
            <person name="Schmutz J."/>
            <person name="Rensing S.A."/>
        </authorList>
    </citation>
    <scope>NUCLEOTIDE SEQUENCE [LARGE SCALE GENOMIC DNA]</scope>
    <source>
        <strain evidence="2 3">cv. Gransden 2004</strain>
    </source>
</reference>
<proteinExistence type="predicted"/>
<dbReference type="InParanoid" id="A0A2K1L8D2"/>
<evidence type="ECO:0000313" key="3">
    <source>
        <dbReference type="Proteomes" id="UP000006727"/>
    </source>
</evidence>
<reference evidence="1 3" key="1">
    <citation type="journal article" date="2008" name="Science">
        <title>The Physcomitrella genome reveals evolutionary insights into the conquest of land by plants.</title>
        <authorList>
            <person name="Rensing S."/>
            <person name="Lang D."/>
            <person name="Zimmer A."/>
            <person name="Terry A."/>
            <person name="Salamov A."/>
            <person name="Shapiro H."/>
            <person name="Nishiyama T."/>
            <person name="Perroud P.-F."/>
            <person name="Lindquist E."/>
            <person name="Kamisugi Y."/>
            <person name="Tanahashi T."/>
            <person name="Sakakibara K."/>
            <person name="Fujita T."/>
            <person name="Oishi K."/>
            <person name="Shin-I T."/>
            <person name="Kuroki Y."/>
            <person name="Toyoda A."/>
            <person name="Suzuki Y."/>
            <person name="Hashimoto A."/>
            <person name="Yamaguchi K."/>
            <person name="Sugano A."/>
            <person name="Kohara Y."/>
            <person name="Fujiyama A."/>
            <person name="Anterola A."/>
            <person name="Aoki S."/>
            <person name="Ashton N."/>
            <person name="Barbazuk W.B."/>
            <person name="Barker E."/>
            <person name="Bennetzen J."/>
            <person name="Bezanilla M."/>
            <person name="Blankenship R."/>
            <person name="Cho S.H."/>
            <person name="Dutcher S."/>
            <person name="Estelle M."/>
            <person name="Fawcett J.A."/>
            <person name="Gundlach H."/>
            <person name="Hanada K."/>
            <person name="Heyl A."/>
            <person name="Hicks K.A."/>
            <person name="Hugh J."/>
            <person name="Lohr M."/>
            <person name="Mayer K."/>
            <person name="Melkozernov A."/>
            <person name="Murata T."/>
            <person name="Nelson D."/>
            <person name="Pils B."/>
            <person name="Prigge M."/>
            <person name="Reiss B."/>
            <person name="Renner T."/>
            <person name="Rombauts S."/>
            <person name="Rushton P."/>
            <person name="Sanderfoot A."/>
            <person name="Schween G."/>
            <person name="Shiu S.-H."/>
            <person name="Stueber K."/>
            <person name="Theodoulou F.L."/>
            <person name="Tu H."/>
            <person name="Van de Peer Y."/>
            <person name="Verrier P.J."/>
            <person name="Waters E."/>
            <person name="Wood A."/>
            <person name="Yang L."/>
            <person name="Cove D."/>
            <person name="Cuming A."/>
            <person name="Hasebe M."/>
            <person name="Lucas S."/>
            <person name="Mishler D.B."/>
            <person name="Reski R."/>
            <person name="Grigoriev I."/>
            <person name="Quatrano R.S."/>
            <person name="Boore J.L."/>
        </authorList>
    </citation>
    <scope>NUCLEOTIDE SEQUENCE [LARGE SCALE GENOMIC DNA]</scope>
    <source>
        <strain evidence="2 3">cv. Gransden 2004</strain>
    </source>
</reference>
<gene>
    <name evidence="1" type="ORF">PHYPA_000675</name>
</gene>
<keyword evidence="3" id="KW-1185">Reference proteome</keyword>
<dbReference type="Gramene" id="Pp3c1_14930V3.1">
    <property type="protein sequence ID" value="PAC:32967032.CDS.1"/>
    <property type="gene ID" value="Pp3c1_14930"/>
</dbReference>
<dbReference type="Proteomes" id="UP000006727">
    <property type="component" value="Chromosome 1"/>
</dbReference>
<reference evidence="2" key="3">
    <citation type="submission" date="2020-12" db="UniProtKB">
        <authorList>
            <consortium name="EnsemblPlants"/>
        </authorList>
    </citation>
    <scope>IDENTIFICATION</scope>
</reference>
<organism evidence="1">
    <name type="scientific">Physcomitrium patens</name>
    <name type="common">Spreading-leaved earth moss</name>
    <name type="synonym">Physcomitrella patens</name>
    <dbReference type="NCBI Taxonomy" id="3218"/>
    <lineage>
        <taxon>Eukaryota</taxon>
        <taxon>Viridiplantae</taxon>
        <taxon>Streptophyta</taxon>
        <taxon>Embryophyta</taxon>
        <taxon>Bryophyta</taxon>
        <taxon>Bryophytina</taxon>
        <taxon>Bryopsida</taxon>
        <taxon>Funariidae</taxon>
        <taxon>Funariales</taxon>
        <taxon>Funariaceae</taxon>
        <taxon>Physcomitrium</taxon>
    </lineage>
</organism>
<sequence>MTTSLAAAQLQRPHLEDIGAICKSKEVVVRSSLIRVRAMAALG</sequence>